<feature type="binding site" evidence="3">
    <location>
        <position position="85"/>
    </location>
    <ligand>
        <name>substrate</name>
    </ligand>
</feature>
<dbReference type="NCBIfam" id="TIGR00524">
    <property type="entry name" value="eIF-2B_rel"/>
    <property type="match status" value="1"/>
</dbReference>
<evidence type="ECO:0000313" key="4">
    <source>
        <dbReference type="EMBL" id="BBO23461.1"/>
    </source>
</evidence>
<dbReference type="InterPro" id="IPR005251">
    <property type="entry name" value="IF-M1Pi"/>
</dbReference>
<evidence type="ECO:0000256" key="2">
    <source>
        <dbReference type="ARBA" id="ARBA00052401"/>
    </source>
</evidence>
<comment type="catalytic activity">
    <reaction evidence="2 3">
        <text>5-(methylsulfanyl)-alpha-D-ribose 1-phosphate = 5-(methylsulfanyl)-D-ribulose 1-phosphate</text>
        <dbReference type="Rhea" id="RHEA:19989"/>
        <dbReference type="ChEBI" id="CHEBI:58533"/>
        <dbReference type="ChEBI" id="CHEBI:58548"/>
        <dbReference type="EC" id="5.3.1.23"/>
    </reaction>
</comment>
<dbReference type="EC" id="5.3.1.23" evidence="3"/>
<dbReference type="InterPro" id="IPR027363">
    <property type="entry name" value="M1Pi_N"/>
</dbReference>
<dbReference type="SUPFAM" id="SSF100950">
    <property type="entry name" value="NagB/RpiA/CoA transferase-like"/>
    <property type="match status" value="1"/>
</dbReference>
<dbReference type="HAMAP" id="MF_01678">
    <property type="entry name" value="Salvage_MtnA"/>
    <property type="match status" value="1"/>
</dbReference>
<dbReference type="KEGG" id="npy:NPRO_10560"/>
<dbReference type="FunFam" id="3.40.50.10470:FF:000006">
    <property type="entry name" value="Methylthioribose-1-phosphate isomerase"/>
    <property type="match status" value="1"/>
</dbReference>
<sequence>MSSDAAGFRALEWRGEALWLLDQRALPEEERWLELTSWEEVAWAIREMVVRGAPAIGVAAAYGMVLAALKGKDRLKASEGLADARPTAVNLFWALERMAKVEPWTPEAALAEAQAIEAEDVAVNQAIGAVGARALRDPVRILTICNTGSLATAGFGTALGIVRAVHAEGRLQALFACETRPRLQGLRLTAWELLRDGIPFQVIPDGAAGALMAKGEVTAVIVGADRIAANGDTANKIGTYSLAVLAHHHGIPFYVAAPLSTLDPSTSTGKDIPIEERDASEVVEVQGIPMGPRGCPVWNPAFDVTPAKWIAGIITERGMFEPPYAFEQSLGKKDCR</sequence>
<dbReference type="PANTHER" id="PTHR43475:SF1">
    <property type="entry name" value="METHYLTHIORIBOSE-1-PHOSPHATE ISOMERASE"/>
    <property type="match status" value="1"/>
</dbReference>
<keyword evidence="1 3" id="KW-0413">Isomerase</keyword>
<dbReference type="EMBL" id="AP021858">
    <property type="protein sequence ID" value="BBO23461.1"/>
    <property type="molecule type" value="Genomic_DNA"/>
</dbReference>
<keyword evidence="3" id="KW-0028">Amino-acid biosynthesis</keyword>
<dbReference type="Pfam" id="PF01008">
    <property type="entry name" value="IF-2B"/>
    <property type="match status" value="1"/>
</dbReference>
<keyword evidence="3" id="KW-0486">Methionine biosynthesis</keyword>
<dbReference type="InterPro" id="IPR037171">
    <property type="entry name" value="NagB/RpiA_transferase-like"/>
</dbReference>
<dbReference type="Gene3D" id="3.40.50.10470">
    <property type="entry name" value="Translation initiation factor eif-2b, domain 2"/>
    <property type="match status" value="1"/>
</dbReference>
<protein>
    <recommendedName>
        <fullName evidence="3">Methylthioribose-1-phosphate isomerase</fullName>
        <shortName evidence="3">M1Pi</shortName>
        <shortName evidence="3">MTR-1-P isomerase</shortName>
        <ecNumber evidence="3">5.3.1.23</ecNumber>
    </recommendedName>
    <alternativeName>
        <fullName evidence="3">S-methyl-5-thioribose-1-phosphate isomerase</fullName>
    </alternativeName>
</protein>
<dbReference type="GO" id="GO:0019509">
    <property type="term" value="P:L-methionine salvage from methylthioadenosine"/>
    <property type="evidence" value="ECO:0007669"/>
    <property type="project" value="UniProtKB-UniRule"/>
</dbReference>
<dbReference type="NCBIfam" id="NF004326">
    <property type="entry name" value="PRK05720.1"/>
    <property type="match status" value="1"/>
</dbReference>
<dbReference type="FunFam" id="1.20.120.420:FF:000003">
    <property type="entry name" value="Methylthioribose-1-phosphate isomerase"/>
    <property type="match status" value="1"/>
</dbReference>
<dbReference type="InterPro" id="IPR011559">
    <property type="entry name" value="Initiation_fac_2B_a/b/d"/>
</dbReference>
<dbReference type="AlphaFoldDB" id="A0A809S982"/>
<dbReference type="InterPro" id="IPR042529">
    <property type="entry name" value="IF_2B-like_C"/>
</dbReference>
<feature type="binding site" evidence="3">
    <location>
        <begin position="51"/>
        <end position="53"/>
    </location>
    <ligand>
        <name>substrate</name>
    </ligand>
</feature>
<feature type="binding site" evidence="3">
    <location>
        <position position="184"/>
    </location>
    <ligand>
        <name>substrate</name>
    </ligand>
</feature>
<evidence type="ECO:0000313" key="5">
    <source>
        <dbReference type="Proteomes" id="UP000662873"/>
    </source>
</evidence>
<dbReference type="Proteomes" id="UP000662873">
    <property type="component" value="Chromosome"/>
</dbReference>
<name>A0A809S982_9BACT</name>
<dbReference type="NCBIfam" id="TIGR00512">
    <property type="entry name" value="salvage_mtnA"/>
    <property type="match status" value="1"/>
</dbReference>
<feature type="site" description="Transition state stabilizer" evidence="3">
    <location>
        <position position="145"/>
    </location>
</feature>
<feature type="active site" description="Proton donor" evidence="3">
    <location>
        <position position="225"/>
    </location>
</feature>
<gene>
    <name evidence="3" type="primary">mtnA</name>
    <name evidence="4" type="ORF">NPRO_10560</name>
</gene>
<evidence type="ECO:0000256" key="1">
    <source>
        <dbReference type="ARBA" id="ARBA00023235"/>
    </source>
</evidence>
<organism evidence="4 5">
    <name type="scientific">Candidatus Nitrosymbiomonas proteolyticus</name>
    <dbReference type="NCBI Taxonomy" id="2608984"/>
    <lineage>
        <taxon>Bacteria</taxon>
        <taxon>Bacillati</taxon>
        <taxon>Armatimonadota</taxon>
        <taxon>Armatimonadota incertae sedis</taxon>
        <taxon>Candidatus Nitrosymbiomonas</taxon>
    </lineage>
</organism>
<feature type="binding site" evidence="3">
    <location>
        <begin position="235"/>
        <end position="236"/>
    </location>
    <ligand>
        <name>substrate</name>
    </ligand>
</feature>
<comment type="pathway">
    <text evidence="3">Amino-acid biosynthesis; L-methionine biosynthesis via salvage pathway; L-methionine from S-methyl-5-thio-alpha-D-ribose 1-phosphate: step 1/6.</text>
</comment>
<dbReference type="GO" id="GO:0046523">
    <property type="term" value="F:S-methyl-5-thioribose-1-phosphate isomerase activity"/>
    <property type="evidence" value="ECO:0007669"/>
    <property type="project" value="UniProtKB-UniRule"/>
</dbReference>
<dbReference type="PANTHER" id="PTHR43475">
    <property type="entry name" value="METHYLTHIORIBOSE-1-PHOSPHATE ISOMERASE"/>
    <property type="match status" value="1"/>
</dbReference>
<dbReference type="UniPathway" id="UPA00904">
    <property type="reaction ID" value="UER00874"/>
</dbReference>
<dbReference type="InterPro" id="IPR000649">
    <property type="entry name" value="IF-2B-related"/>
</dbReference>
<proteinExistence type="inferred from homology"/>
<accession>A0A809S982</accession>
<dbReference type="Gene3D" id="1.20.120.420">
    <property type="entry name" value="translation initiation factor eif-2b, domain 1"/>
    <property type="match status" value="1"/>
</dbReference>
<evidence type="ECO:0000256" key="3">
    <source>
        <dbReference type="HAMAP-Rule" id="MF_01678"/>
    </source>
</evidence>
<comment type="function">
    <text evidence="3">Catalyzes the interconversion of methylthioribose-1-phosphate (MTR-1-P) into methylthioribulose-1-phosphate (MTRu-1-P).</text>
</comment>
<reference evidence="4" key="1">
    <citation type="journal article" name="DNA Res.">
        <title>The physiological potential of anammox bacteria as revealed by their core genome structure.</title>
        <authorList>
            <person name="Okubo T."/>
            <person name="Toyoda A."/>
            <person name="Fukuhara K."/>
            <person name="Uchiyama I."/>
            <person name="Harigaya Y."/>
            <person name="Kuroiwa M."/>
            <person name="Suzuki T."/>
            <person name="Murakami Y."/>
            <person name="Suwa Y."/>
            <person name="Takami H."/>
        </authorList>
    </citation>
    <scope>NUCLEOTIDE SEQUENCE</scope>
    <source>
        <strain evidence="4">317325-2</strain>
    </source>
</reference>
<comment type="similarity">
    <text evidence="3">Belongs to the EIF-2B alpha/beta/delta subunits family. MtnA subfamily.</text>
</comment>